<evidence type="ECO:0000313" key="3">
    <source>
        <dbReference type="EMBL" id="MDN5203094.1"/>
    </source>
</evidence>
<dbReference type="Proteomes" id="UP001172082">
    <property type="component" value="Unassembled WGS sequence"/>
</dbReference>
<name>A0ABT8KQS2_9BACT</name>
<protein>
    <recommendedName>
        <fullName evidence="2">SbsA Ig-like domain-containing protein</fullName>
    </recommendedName>
</protein>
<evidence type="ECO:0000313" key="4">
    <source>
        <dbReference type="Proteomes" id="UP001172082"/>
    </source>
</evidence>
<dbReference type="EMBL" id="JAUJEA010000006">
    <property type="protein sequence ID" value="MDN5203094.1"/>
    <property type="molecule type" value="Genomic_DNA"/>
</dbReference>
<organism evidence="3 4">
    <name type="scientific">Splendidivirga corallicola</name>
    <dbReference type="NCBI Taxonomy" id="3051826"/>
    <lineage>
        <taxon>Bacteria</taxon>
        <taxon>Pseudomonadati</taxon>
        <taxon>Bacteroidota</taxon>
        <taxon>Cytophagia</taxon>
        <taxon>Cytophagales</taxon>
        <taxon>Splendidivirgaceae</taxon>
        <taxon>Splendidivirga</taxon>
    </lineage>
</organism>
<reference evidence="3" key="1">
    <citation type="submission" date="2023-06" db="EMBL/GenBank/DDBJ databases">
        <title>Genomic of Parafulvivirga corallium.</title>
        <authorList>
            <person name="Wang G."/>
        </authorList>
    </citation>
    <scope>NUCLEOTIDE SEQUENCE</scope>
    <source>
        <strain evidence="3">BMA10</strain>
    </source>
</reference>
<evidence type="ECO:0000259" key="2">
    <source>
        <dbReference type="Pfam" id="PF13205"/>
    </source>
</evidence>
<dbReference type="InterPro" id="IPR032812">
    <property type="entry name" value="SbsA_Ig"/>
</dbReference>
<comment type="caution">
    <text evidence="3">The sequence shown here is derived from an EMBL/GenBank/DDBJ whole genome shotgun (WGS) entry which is preliminary data.</text>
</comment>
<accession>A0ABT8KQS2</accession>
<feature type="domain" description="SbsA Ig-like" evidence="2">
    <location>
        <begin position="283"/>
        <end position="362"/>
    </location>
</feature>
<keyword evidence="1" id="KW-0732">Signal</keyword>
<dbReference type="Pfam" id="PF13205">
    <property type="entry name" value="Big_5"/>
    <property type="match status" value="1"/>
</dbReference>
<gene>
    <name evidence="3" type="ORF">QQ008_17020</name>
</gene>
<evidence type="ECO:0000256" key="1">
    <source>
        <dbReference type="ARBA" id="ARBA00022729"/>
    </source>
</evidence>
<proteinExistence type="predicted"/>
<keyword evidence="4" id="KW-1185">Reference proteome</keyword>
<sequence length="390" mass="45217">MATFLFIWVAISSLSQTPKDKEVEVLFNTNLSTIEVVGLDRHSLFDLAKMEITQDHWTSILAIYVKGNYAGQASVSLLPVLGKYTVTATKILFHPRFPFSQGINYTAKFNAPYFYSLLNRSDLLRKGEVIETHFNIPLEKKLPSTKVTHIYPSTDSLPLNQLKFYIHFSFPMKTGNIYRYIKLIDEEGNIVEDPFLELNRELWDQEKRRLTLWFDPGRIKRGLAPHALLGLPLQQGRSYTLLIDKEWTDADGKQLITNFEKRFKVIGSDRSSPDHQAWTLTTPGVHTRETVELKFPEPLDHALLLRLIKIVDSKNQTIEGDVKTWEKEHVWSFHPKKNWENDQYKIIIDTKLEDLAGNNIQKLFDMDTTQGRGPYFSVKEVYIDFRPIVN</sequence>
<dbReference type="RefSeq" id="WP_346753116.1">
    <property type="nucleotide sequence ID" value="NZ_JAUJEA010000006.1"/>
</dbReference>